<dbReference type="Pfam" id="PF09356">
    <property type="entry name" value="Phage_BR0599"/>
    <property type="match status" value="1"/>
</dbReference>
<dbReference type="NCBIfam" id="TIGR02218">
    <property type="entry name" value="phg_TIGR02218"/>
    <property type="match status" value="1"/>
</dbReference>
<reference evidence="2" key="1">
    <citation type="submission" date="2020-04" db="EMBL/GenBank/DDBJ databases">
        <authorList>
            <person name="Chiriac C."/>
            <person name="Salcher M."/>
            <person name="Ghai R."/>
            <person name="Kavagutti S V."/>
        </authorList>
    </citation>
    <scope>NUCLEOTIDE SEQUENCE</scope>
</reference>
<organism evidence="2">
    <name type="scientific">uncultured Caudovirales phage</name>
    <dbReference type="NCBI Taxonomy" id="2100421"/>
    <lineage>
        <taxon>Viruses</taxon>
        <taxon>Duplodnaviria</taxon>
        <taxon>Heunggongvirae</taxon>
        <taxon>Uroviricota</taxon>
        <taxon>Caudoviricetes</taxon>
        <taxon>Peduoviridae</taxon>
        <taxon>Maltschvirus</taxon>
        <taxon>Maltschvirus maltsch</taxon>
    </lineage>
</organism>
<evidence type="ECO:0000259" key="1">
    <source>
        <dbReference type="Pfam" id="PF09356"/>
    </source>
</evidence>
<evidence type="ECO:0000313" key="2">
    <source>
        <dbReference type="EMBL" id="CAB4162478.1"/>
    </source>
</evidence>
<gene>
    <name evidence="2" type="ORF">UFOVP786_57</name>
</gene>
<dbReference type="InterPro" id="IPR018964">
    <property type="entry name" value="Phage_phiJL001_Gp84_C"/>
</dbReference>
<dbReference type="EMBL" id="LR796727">
    <property type="protein sequence ID" value="CAB4162478.1"/>
    <property type="molecule type" value="Genomic_DNA"/>
</dbReference>
<proteinExistence type="predicted"/>
<dbReference type="InterPro" id="IPR011928">
    <property type="entry name" value="Phage_phiJL001_Gp84"/>
</dbReference>
<sequence length="281" mass="29826">MTTDAQDLSNFDGAPITLYEFVRRTTPTVSGTPVTTYNRYTSADRDVVVSGNTYVAVTIADEGIKQSGDEVSDQLTVTMPASLPVPLLFLAAPPEDPVGLIIRRLHQGETDPFIVWAGTVGAVRRVDELISSLTCNTATASLSRGGLRMLWSRGCPHALYDGQCQADPLDFVTTGTITAVGGGTVTVPEFDTLGDGWFDGGWIEKVETDGHALRRAVISHTGSVVSVLTTTYGLEIGDEVAGFAGCDRAVATCDSKFDNLSNFGGHPYLPGKSPFDGDPVF</sequence>
<protein>
    <submittedName>
        <fullName evidence="2">COG5449 Uncharacterized conserved protein</fullName>
    </submittedName>
</protein>
<accession>A0A6J5NZF0</accession>
<name>A0A6J5NZF0_9CAUD</name>
<feature type="domain" description="Bacteriophage phiJL001 Gp84 C-terminal" evidence="1">
    <location>
        <begin position="196"/>
        <end position="272"/>
    </location>
</feature>